<organism evidence="1 2">
    <name type="scientific">Sphingomonas alpina</name>
    <dbReference type="NCBI Taxonomy" id="653931"/>
    <lineage>
        <taxon>Bacteria</taxon>
        <taxon>Pseudomonadati</taxon>
        <taxon>Pseudomonadota</taxon>
        <taxon>Alphaproteobacteria</taxon>
        <taxon>Sphingomonadales</taxon>
        <taxon>Sphingomonadaceae</taxon>
        <taxon>Sphingomonas</taxon>
    </lineage>
</organism>
<dbReference type="EMBL" id="CP061038">
    <property type="protein sequence ID" value="QNQ11564.1"/>
    <property type="molecule type" value="Genomic_DNA"/>
</dbReference>
<dbReference type="AlphaFoldDB" id="A0A7H0LPG1"/>
<proteinExistence type="predicted"/>
<dbReference type="KEGG" id="spap:H3Z74_10760"/>
<protein>
    <submittedName>
        <fullName evidence="1">Uncharacterized protein</fullName>
    </submittedName>
</protein>
<accession>A0A7H0LPG1</accession>
<dbReference type="RefSeq" id="WP_187763864.1">
    <property type="nucleotide sequence ID" value="NZ_CP061038.1"/>
</dbReference>
<gene>
    <name evidence="1" type="ORF">H3Z74_10760</name>
</gene>
<name>A0A7H0LPG1_9SPHN</name>
<evidence type="ECO:0000313" key="2">
    <source>
        <dbReference type="Proteomes" id="UP000516148"/>
    </source>
</evidence>
<sequence length="216" mass="23346">MTVPAAAETREHGTQASIRAAQEFAACLVERRREDARLFLDTTTPDVAARVSRPLFREADCLNLPNATAFTESMKVQSPAAIQRGLLAEALINGMIDQPVPEAQPLRANYRNPWFKVSAREQAVDEMAICVAATNPSGIMKLVRAEAESAEERAAIASLSPSLNPCLVTNAKLIANRQSLRAALAEALYHRIATPELLMTAEAGDDRPAPTSAVRN</sequence>
<evidence type="ECO:0000313" key="1">
    <source>
        <dbReference type="EMBL" id="QNQ11564.1"/>
    </source>
</evidence>
<keyword evidence="2" id="KW-1185">Reference proteome</keyword>
<reference evidence="1 2" key="1">
    <citation type="submission" date="2020-09" db="EMBL/GenBank/DDBJ databases">
        <title>Sphingomonas sp., a new species isolated from pork steak.</title>
        <authorList>
            <person name="Heidler von Heilborn D."/>
        </authorList>
    </citation>
    <scope>NUCLEOTIDE SEQUENCE [LARGE SCALE GENOMIC DNA]</scope>
    <source>
        <strain evidence="2">S8-3T</strain>
    </source>
</reference>
<dbReference type="Proteomes" id="UP000516148">
    <property type="component" value="Chromosome"/>
</dbReference>